<keyword evidence="2 5" id="KW-0732">Signal</keyword>
<dbReference type="InterPro" id="IPR051058">
    <property type="entry name" value="GDSL_Est/Lipase"/>
</dbReference>
<dbReference type="InterPro" id="IPR005546">
    <property type="entry name" value="Autotransporte_beta"/>
</dbReference>
<gene>
    <name evidence="7" type="ORF">IP93_02216</name>
</gene>
<dbReference type="Proteomes" id="UP000316471">
    <property type="component" value="Unassembled WGS sequence"/>
</dbReference>
<dbReference type="EMBL" id="VLKP01000009">
    <property type="protein sequence ID" value="TWI09059.1"/>
    <property type="molecule type" value="Genomic_DNA"/>
</dbReference>
<dbReference type="OrthoDB" id="5292073at2"/>
<comment type="caution">
    <text evidence="7">The sequence shown here is derived from an EMBL/GenBank/DDBJ whole genome shotgun (WGS) entry which is preliminary data.</text>
</comment>
<feature type="chain" id="PRO_5022194758" evidence="5">
    <location>
        <begin position="23"/>
        <end position="614"/>
    </location>
</feature>
<evidence type="ECO:0000256" key="1">
    <source>
        <dbReference type="ARBA" id="ARBA00008668"/>
    </source>
</evidence>
<feature type="signal peptide" evidence="5">
    <location>
        <begin position="1"/>
        <end position="22"/>
    </location>
</feature>
<evidence type="ECO:0000313" key="8">
    <source>
        <dbReference type="Proteomes" id="UP000316471"/>
    </source>
</evidence>
<dbReference type="PANTHER" id="PTHR45648">
    <property type="entry name" value="GDSL LIPASE/ACYLHYDROLASE FAMILY PROTEIN (AFU_ORTHOLOGUE AFUA_4G14700)"/>
    <property type="match status" value="1"/>
</dbReference>
<dbReference type="SUPFAM" id="SSF52266">
    <property type="entry name" value="SGNH hydrolase"/>
    <property type="match status" value="1"/>
</dbReference>
<dbReference type="Gene3D" id="2.40.128.130">
    <property type="entry name" value="Autotransporter beta-domain"/>
    <property type="match status" value="1"/>
</dbReference>
<dbReference type="InterPro" id="IPR036514">
    <property type="entry name" value="SGNH_hydro_sf"/>
</dbReference>
<dbReference type="GO" id="GO:0016788">
    <property type="term" value="F:hydrolase activity, acting on ester bonds"/>
    <property type="evidence" value="ECO:0007669"/>
    <property type="project" value="InterPro"/>
</dbReference>
<protein>
    <submittedName>
        <fullName evidence="7">Outer membrane lipase/esterase</fullName>
    </submittedName>
</protein>
<dbReference type="PANTHER" id="PTHR45648:SF22">
    <property type="entry name" value="GDSL LIPASE_ACYLHYDROLASE FAMILY PROTEIN (AFU_ORTHOLOGUE AFUA_4G14700)"/>
    <property type="match status" value="1"/>
</dbReference>
<dbReference type="Pfam" id="PF03797">
    <property type="entry name" value="Autotransporter"/>
    <property type="match status" value="1"/>
</dbReference>
<dbReference type="RefSeq" id="WP_144815665.1">
    <property type="nucleotide sequence ID" value="NZ_VLKP01000009.1"/>
</dbReference>
<dbReference type="AlphaFoldDB" id="A0A562LN51"/>
<dbReference type="Gene3D" id="3.40.50.1110">
    <property type="entry name" value="SGNH hydrolase"/>
    <property type="match status" value="1"/>
</dbReference>
<proteinExistence type="inferred from homology"/>
<reference evidence="7 8" key="1">
    <citation type="journal article" date="2015" name="Stand. Genomic Sci.">
        <title>Genomic Encyclopedia of Bacterial and Archaeal Type Strains, Phase III: the genomes of soil and plant-associated and newly described type strains.</title>
        <authorList>
            <person name="Whitman W.B."/>
            <person name="Woyke T."/>
            <person name="Klenk H.P."/>
            <person name="Zhou Y."/>
            <person name="Lilburn T.G."/>
            <person name="Beck B.J."/>
            <person name="De Vos P."/>
            <person name="Vandamme P."/>
            <person name="Eisen J.A."/>
            <person name="Garrity G."/>
            <person name="Hugenholtz P."/>
            <person name="Kyrpides N.C."/>
        </authorList>
    </citation>
    <scope>NUCLEOTIDE SEQUENCE [LARGE SCALE GENOMIC DNA]</scope>
    <source>
        <strain evidence="7 8">CGMCC 1.10136</strain>
    </source>
</reference>
<name>A0A562LN51_9GAMM</name>
<dbReference type="PIRSF" id="PIRSF037375">
    <property type="entry name" value="Autotrns_EstA"/>
    <property type="match status" value="1"/>
</dbReference>
<evidence type="ECO:0000256" key="2">
    <source>
        <dbReference type="ARBA" id="ARBA00022729"/>
    </source>
</evidence>
<feature type="active site" description="Nucleophile" evidence="4">
    <location>
        <position position="34"/>
    </location>
</feature>
<accession>A0A562LN51</accession>
<keyword evidence="3" id="KW-0378">Hydrolase</keyword>
<feature type="active site" evidence="4">
    <location>
        <position position="291"/>
    </location>
</feature>
<evidence type="ECO:0000259" key="6">
    <source>
        <dbReference type="PROSITE" id="PS51208"/>
    </source>
</evidence>
<evidence type="ECO:0000256" key="3">
    <source>
        <dbReference type="ARBA" id="ARBA00022801"/>
    </source>
</evidence>
<evidence type="ECO:0000256" key="4">
    <source>
        <dbReference type="PIRSR" id="PIRSR037375-1"/>
    </source>
</evidence>
<feature type="active site" evidence="4">
    <location>
        <position position="288"/>
    </location>
</feature>
<dbReference type="InterPro" id="IPR001087">
    <property type="entry name" value="GDSL"/>
</dbReference>
<organism evidence="7 8">
    <name type="scientific">Aerolutibacter ruishenii</name>
    <dbReference type="NCBI Taxonomy" id="686800"/>
    <lineage>
        <taxon>Bacteria</taxon>
        <taxon>Pseudomonadati</taxon>
        <taxon>Pseudomonadota</taxon>
        <taxon>Gammaproteobacteria</taxon>
        <taxon>Lysobacterales</taxon>
        <taxon>Lysobacteraceae</taxon>
        <taxon>Aerolutibacter</taxon>
    </lineage>
</organism>
<evidence type="ECO:0000256" key="5">
    <source>
        <dbReference type="SAM" id="SignalP"/>
    </source>
</evidence>
<dbReference type="InterPro" id="IPR017186">
    <property type="entry name" value="Lipase_autotranspt_EstA"/>
</dbReference>
<keyword evidence="8" id="KW-1185">Reference proteome</keyword>
<dbReference type="SMART" id="SM00869">
    <property type="entry name" value="Autotransporter"/>
    <property type="match status" value="1"/>
</dbReference>
<dbReference type="PROSITE" id="PS51208">
    <property type="entry name" value="AUTOTRANSPORTER"/>
    <property type="match status" value="1"/>
</dbReference>
<evidence type="ECO:0000313" key="7">
    <source>
        <dbReference type="EMBL" id="TWI09059.1"/>
    </source>
</evidence>
<feature type="domain" description="Autotransporter" evidence="6">
    <location>
        <begin position="339"/>
        <end position="614"/>
    </location>
</feature>
<dbReference type="CDD" id="cd01847">
    <property type="entry name" value="Triacylglycerol_lipase_like"/>
    <property type="match status" value="1"/>
</dbReference>
<sequence length="614" mass="64316">MKKIVRSALAAALALAAAPALAQTYSQTVFFGDSLTDSGFYRPFLVQQNPQAAILGRFTTNPGLVWSEYLADFYGTGAAPAWGLTTTGIVNGTGTNYAAGGARITLQPGFRPQPPTSAAPSLAMQVNAYLARNGGRADPNALYTVWGGANDLFFHINGLTTQQQFLTAAVEQIGLVGKLQGAGARYVLVPTMPDVGTTPLGLSLGAANAAGISALVGGYNQTLFGGLAQGGLRVIPLNTFALLREISASPSVYGFGNVTQAACGATSALICSPADYPAGAQESYLYADNVHPTAATHRMLAEYAVSVLEGPRQVALLPNAASMVGRARAERVAAQLDPAESDGLRWWADVRGDFQRYGKGDTYDGAGPTLTVGASWTRGDLVFGAFGGYGQQSQDWGRRGGSFDQSDASLGGFVGWKADSGLWVNAQASYSQLGFDTDRDVVLGPATRTHEGSADGSNVSIGASAGWEFGWGALRHGPVIAVLSQKIEIDAFAESDPALSTSLAYPEQSFDSLIGSVGWQFSGTIHEHLKPYARVTWDEEFEDAPAEAFAQLQSMSVTLPYAVPGHRFDQTYGTLTFGARTQLMGMDANLGTSVTVGQEGGNHATVFATMGMGF</sequence>
<dbReference type="Pfam" id="PF00657">
    <property type="entry name" value="Lipase_GDSL"/>
    <property type="match status" value="1"/>
</dbReference>
<comment type="similarity">
    <text evidence="1">Belongs to the 'GDSL' lipolytic enzyme family.</text>
</comment>
<dbReference type="InterPro" id="IPR036709">
    <property type="entry name" value="Autotransporte_beta_dom_sf"/>
</dbReference>
<dbReference type="SUPFAM" id="SSF103515">
    <property type="entry name" value="Autotransporter"/>
    <property type="match status" value="1"/>
</dbReference>